<sequence>MALQDMHIFNTWTQKVATETVDQKVRIFNEASGGTLILGNEQTIGDYVEEASYKIIGSLVSRRNAYGDNTVNDSNISQLKDVSVKVDGRVGPVIWTSEQFHRLGKSEQEAGLIIGEQAAEAMIQDYLNVAFMALKSAIAEHNELVHDGSANNISLSALNKGAAKFGDRSQSIKTWLMHSTTYHDLIGEAINNQNRLFNIGNINVHEDGLGRRYIFTDSPALATTTGEDTLYHTLGLTPGAVQVQTGPLHSVTVDITGNENLKKRWQGEFSYMLGLKGYAWKVATGGKSPNDTNLGTGANWEKIVTSHKDTAGVMVTSK</sequence>
<evidence type="ECO:0000313" key="1">
    <source>
        <dbReference type="EMBL" id="NYZ69115.1"/>
    </source>
</evidence>
<proteinExistence type="predicted"/>
<accession>A0A853IJ55</accession>
<dbReference type="Pfam" id="PF20036">
    <property type="entry name" value="Gp13-like"/>
    <property type="match status" value="1"/>
</dbReference>
<comment type="caution">
    <text evidence="1">The sequence shown here is derived from an EMBL/GenBank/DDBJ whole genome shotgun (WGS) entry which is preliminary data.</text>
</comment>
<dbReference type="AlphaFoldDB" id="A0A853IJ55"/>
<dbReference type="InterPro" id="IPR045404">
    <property type="entry name" value="Gp13-like"/>
</dbReference>
<evidence type="ECO:0000313" key="2">
    <source>
        <dbReference type="Proteomes" id="UP000569732"/>
    </source>
</evidence>
<reference evidence="1 2" key="1">
    <citation type="submission" date="2020-07" db="EMBL/GenBank/DDBJ databases">
        <title>Endozoicomonas sp. nov., isolated from sediment.</title>
        <authorList>
            <person name="Gu T."/>
        </authorList>
    </citation>
    <scope>NUCLEOTIDE SEQUENCE [LARGE SCALE GENOMIC DNA]</scope>
    <source>
        <strain evidence="1 2">SM1973</strain>
    </source>
</reference>
<gene>
    <name evidence="1" type="ORF">H0A36_24140</name>
</gene>
<organism evidence="1 2">
    <name type="scientific">Spartinivicinus marinus</name>
    <dbReference type="NCBI Taxonomy" id="2994442"/>
    <lineage>
        <taxon>Bacteria</taxon>
        <taxon>Pseudomonadati</taxon>
        <taxon>Pseudomonadota</taxon>
        <taxon>Gammaproteobacteria</taxon>
        <taxon>Oceanospirillales</taxon>
        <taxon>Zooshikellaceae</taxon>
        <taxon>Spartinivicinus</taxon>
    </lineage>
</organism>
<evidence type="ECO:0008006" key="3">
    <source>
        <dbReference type="Google" id="ProtNLM"/>
    </source>
</evidence>
<name>A0A853IJ55_9GAMM</name>
<dbReference type="Proteomes" id="UP000569732">
    <property type="component" value="Unassembled WGS sequence"/>
</dbReference>
<protein>
    <recommendedName>
        <fullName evidence="3">Major capsid protein</fullName>
    </recommendedName>
</protein>
<dbReference type="EMBL" id="JACCKB010000061">
    <property type="protein sequence ID" value="NYZ69115.1"/>
    <property type="molecule type" value="Genomic_DNA"/>
</dbReference>
<dbReference type="RefSeq" id="WP_180571115.1">
    <property type="nucleotide sequence ID" value="NZ_JACCKB010000061.1"/>
</dbReference>
<keyword evidence="2" id="KW-1185">Reference proteome</keyword>